<feature type="domain" description="HTH tetR-type" evidence="6">
    <location>
        <begin position="1"/>
        <end position="57"/>
    </location>
</feature>
<dbReference type="PANTHER" id="PTHR30055:SF238">
    <property type="entry name" value="MYCOFACTOCIN BIOSYNTHESIS TRANSCRIPTIONAL REGULATOR MFTR-RELATED"/>
    <property type="match status" value="1"/>
</dbReference>
<dbReference type="SUPFAM" id="SSF46689">
    <property type="entry name" value="Homeodomain-like"/>
    <property type="match status" value="1"/>
</dbReference>
<evidence type="ECO:0000256" key="4">
    <source>
        <dbReference type="PROSITE-ProRule" id="PRU00335"/>
    </source>
</evidence>
<keyword evidence="3" id="KW-0804">Transcription</keyword>
<dbReference type="Gene3D" id="1.10.10.60">
    <property type="entry name" value="Homeodomain-like"/>
    <property type="match status" value="1"/>
</dbReference>
<dbReference type="InterPro" id="IPR009057">
    <property type="entry name" value="Homeodomain-like_sf"/>
</dbReference>
<sequence>MEIAETAAALFSERGYEATTVEDIAASAGISLRTFYRYCAAKEDALTPVLTSSVGVLVQQLAGRPVEEPLTSAVRAAFEDAEAARRLADPDKARRLIRVMGSVPAIRMRWLAAGRDMQDQLVPVLAVRTGASADSMEVRLLACALIDALSVAMEHWAWQEEPDDVAELTRRALAYLRVDELQAAAGAEIRGAGVDNGTGPTKAWAARTAETAKKAESAPGRTPTGRR</sequence>
<evidence type="ECO:0000256" key="2">
    <source>
        <dbReference type="ARBA" id="ARBA00023125"/>
    </source>
</evidence>
<dbReference type="EMBL" id="BAAARK010000001">
    <property type="protein sequence ID" value="GAA2645965.1"/>
    <property type="molecule type" value="Genomic_DNA"/>
</dbReference>
<dbReference type="PROSITE" id="PS50977">
    <property type="entry name" value="HTH_TETR_2"/>
    <property type="match status" value="1"/>
</dbReference>
<dbReference type="InterPro" id="IPR050109">
    <property type="entry name" value="HTH-type_TetR-like_transc_reg"/>
</dbReference>
<dbReference type="Pfam" id="PF00440">
    <property type="entry name" value="TetR_N"/>
    <property type="match status" value="1"/>
</dbReference>
<reference evidence="7 8" key="1">
    <citation type="journal article" date="2019" name="Int. J. Syst. Evol. Microbiol.">
        <title>The Global Catalogue of Microorganisms (GCM) 10K type strain sequencing project: providing services to taxonomists for standard genome sequencing and annotation.</title>
        <authorList>
            <consortium name="The Broad Institute Genomics Platform"/>
            <consortium name="The Broad Institute Genome Sequencing Center for Infectious Disease"/>
            <person name="Wu L."/>
            <person name="Ma J."/>
        </authorList>
    </citation>
    <scope>NUCLEOTIDE SEQUENCE [LARGE SCALE GENOMIC DNA]</scope>
    <source>
        <strain evidence="7 8">JCM 16374</strain>
    </source>
</reference>
<comment type="caution">
    <text evidence="7">The sequence shown here is derived from an EMBL/GenBank/DDBJ whole genome shotgun (WGS) entry which is preliminary data.</text>
</comment>
<evidence type="ECO:0000256" key="3">
    <source>
        <dbReference type="ARBA" id="ARBA00023163"/>
    </source>
</evidence>
<dbReference type="PANTHER" id="PTHR30055">
    <property type="entry name" value="HTH-TYPE TRANSCRIPTIONAL REGULATOR RUTR"/>
    <property type="match status" value="1"/>
</dbReference>
<evidence type="ECO:0000313" key="8">
    <source>
        <dbReference type="Proteomes" id="UP001500994"/>
    </source>
</evidence>
<dbReference type="PRINTS" id="PR00455">
    <property type="entry name" value="HTHTETR"/>
</dbReference>
<keyword evidence="8" id="KW-1185">Reference proteome</keyword>
<protein>
    <submittedName>
        <fullName evidence="7">TetR family transcriptional regulator</fullName>
    </submittedName>
</protein>
<feature type="DNA-binding region" description="H-T-H motif" evidence="4">
    <location>
        <begin position="20"/>
        <end position="39"/>
    </location>
</feature>
<name>A0ABN3R7T6_9ACTN</name>
<keyword evidence="2 4" id="KW-0238">DNA-binding</keyword>
<dbReference type="Pfam" id="PF17754">
    <property type="entry name" value="TetR_C_14"/>
    <property type="match status" value="1"/>
</dbReference>
<dbReference type="RefSeq" id="WP_344573198.1">
    <property type="nucleotide sequence ID" value="NZ_BAAARK010000001.1"/>
</dbReference>
<evidence type="ECO:0000256" key="5">
    <source>
        <dbReference type="SAM" id="MobiDB-lite"/>
    </source>
</evidence>
<evidence type="ECO:0000259" key="6">
    <source>
        <dbReference type="PROSITE" id="PS50977"/>
    </source>
</evidence>
<evidence type="ECO:0000256" key="1">
    <source>
        <dbReference type="ARBA" id="ARBA00023015"/>
    </source>
</evidence>
<feature type="region of interest" description="Disordered" evidence="5">
    <location>
        <begin position="190"/>
        <end position="227"/>
    </location>
</feature>
<evidence type="ECO:0000313" key="7">
    <source>
        <dbReference type="EMBL" id="GAA2645965.1"/>
    </source>
</evidence>
<proteinExistence type="predicted"/>
<dbReference type="Gene3D" id="1.10.357.10">
    <property type="entry name" value="Tetracycline Repressor, domain 2"/>
    <property type="match status" value="1"/>
</dbReference>
<accession>A0ABN3R7T6</accession>
<keyword evidence="1" id="KW-0805">Transcription regulation</keyword>
<dbReference type="InterPro" id="IPR001647">
    <property type="entry name" value="HTH_TetR"/>
</dbReference>
<dbReference type="Proteomes" id="UP001500994">
    <property type="component" value="Unassembled WGS sequence"/>
</dbReference>
<organism evidence="7 8">
    <name type="scientific">Streptomyces lunalinharesii</name>
    <dbReference type="NCBI Taxonomy" id="333384"/>
    <lineage>
        <taxon>Bacteria</taxon>
        <taxon>Bacillati</taxon>
        <taxon>Actinomycetota</taxon>
        <taxon>Actinomycetes</taxon>
        <taxon>Kitasatosporales</taxon>
        <taxon>Streptomycetaceae</taxon>
        <taxon>Streptomyces</taxon>
    </lineage>
</organism>
<dbReference type="InterPro" id="IPR041347">
    <property type="entry name" value="MftR_C"/>
</dbReference>
<gene>
    <name evidence="7" type="ORF">GCM10009864_05370</name>
</gene>